<feature type="domain" description="DNA polymerase III subunit gamma/tau helical lid" evidence="9">
    <location>
        <begin position="641"/>
        <end position="682"/>
    </location>
</feature>
<dbReference type="InterPro" id="IPR012763">
    <property type="entry name" value="DNA_pol_III_sug/sutau_N"/>
</dbReference>
<reference evidence="11" key="1">
    <citation type="submission" date="2023-02" db="EMBL/GenBank/DDBJ databases">
        <title>Genome of toxic invasive species Heracleum sosnowskyi carries increased number of genes despite the absence of recent whole-genome duplications.</title>
        <authorList>
            <person name="Schelkunov M."/>
            <person name="Shtratnikova V."/>
            <person name="Makarenko M."/>
            <person name="Klepikova A."/>
            <person name="Omelchenko D."/>
            <person name="Novikova G."/>
            <person name="Obukhova E."/>
            <person name="Bogdanov V."/>
            <person name="Penin A."/>
            <person name="Logacheva M."/>
        </authorList>
    </citation>
    <scope>NUCLEOTIDE SEQUENCE</scope>
    <source>
        <strain evidence="11">Hsosn_3</strain>
        <tissue evidence="11">Leaf</tissue>
    </source>
</reference>
<evidence type="ECO:0000256" key="6">
    <source>
        <dbReference type="ARBA" id="ARBA00023054"/>
    </source>
</evidence>
<keyword evidence="2" id="KW-0479">Metal-binding</keyword>
<sequence length="1266" mass="141343">MSEMHGGNGKIASNQHMKKELTQIRKAARVLRDPGTTSTWQLPLSSGRSLAVVANEALPLIRYNHCYDKYRSNCNGNELVYGSNEVNLGDENDGRCSGKGKDKRVFLCNWRSQKSGSEKSLQSLGQIVRYEKRDEDDGGDMSLEESVDNSVSDSQNGGGDRKTDTFFADRYAALVLGCKGTKLMPSVRRNTMKRKVKRSAQSAALWKYHLQQQIVPSKTGKEEDSESFVDQSDDTGYFNSEDLCRYYAESPFLARLKSSKTLRSSVKDVSSYAYSTPGMSGCSLNRYSVRNPSTAESWNPTTESCNDEMDDSLDSRGSRGCGLPCYWSKRSTPKYRGARGSSCSPSLSDTLRRKGSSLLCGSQSMYLGRCYGESLSSKQKIFGSKTSQGLVPLLTSTGNGRVGSSLETWRTDDDISTNYGETDLEGSNRLDGRRWSTTYGSQDGLELAALNKEREYENVRSLSHRYRPVFFSELVGQNVVIQSLTNAILKGRIAPLYLFQGPRGTGKSSAAKIFANALNCLANEKSKPCGVCRECTDFISEKSKDLTEVDGSNKKEIVKVRCMLKRLTVSPLATFSRYKVFIIDECHLLPAKTWLAFLKFLEEPPPLVLFIFITPDLENVPRTVLSRCQKFVFNKIRDRDIVSRLQKISVDENLDVESDALDLVALNADGSLRDAETMLEQLTLLGKRITTALVNELVGVVSDEKLLELLELAMSSETVETVKRARELMDSGVDPMLLMSQLATLIVDIIAGTYHIVDSRYDDSFFSGRSLNDAEMDRLKHALKLLSEADKELRTSSEQSTWFTATLLQLGSVPSPDPSLSGSSRRQSSKTIVEDPLSTTREVNLQNFSPNGYALHKSTTPRSLFKASQRDSTSQEEQLLSLDSKATHSQYIDGSPPNVSHNGSVVETTNSSSANSSILNDIWMQCIEKCHPSTLRQLLYTYGKLVSISEVEGDLVANIAFQNRAIKIRAERCLSSISNSFKTVLQHDIVVKIILWTDDDNAIISERHAITPESMVQKQMYQTEVINGEKRVICTNELYGYSDLDSYHQLPVSRVSLNDSERKPVGNSELSAESPTWMVEGNDKISSKKERNLVAPARRIESIIHEQRLETAWLQIAEKGTPGSLSRWKPERNQVLPQEGIYNRNKTESVDSKSLTSQHWEDELNAELNALKINGGKVLIRDQIGKRVDPYPMSPSLLHNFSRESTGYESSTGAGGCSGLLCWMNPKNHRRGKNKQRTPVSSQKSSRFLWLGECAKLRRTQDRFRT</sequence>
<dbReference type="InterPro" id="IPR050238">
    <property type="entry name" value="DNA_Rep/Repair_Clamp_Loader"/>
</dbReference>
<feature type="region of interest" description="Disordered" evidence="7">
    <location>
        <begin position="131"/>
        <end position="162"/>
    </location>
</feature>
<dbReference type="GO" id="GO:0005524">
    <property type="term" value="F:ATP binding"/>
    <property type="evidence" value="ECO:0007669"/>
    <property type="project" value="UniProtKB-KW"/>
</dbReference>
<accession>A0AAD8HNR0</accession>
<feature type="domain" description="DNA polymerase III gamma subunit" evidence="8">
    <location>
        <begin position="690"/>
        <end position="814"/>
    </location>
</feature>
<dbReference type="FunFam" id="1.10.8.60:FF:000013">
    <property type="entry name" value="DNA polymerase III subunit gamma/tau"/>
    <property type="match status" value="1"/>
</dbReference>
<comment type="caution">
    <text evidence="11">The sequence shown here is derived from an EMBL/GenBank/DDBJ whole genome shotgun (WGS) entry which is preliminary data.</text>
</comment>
<feature type="region of interest" description="Disordered" evidence="7">
    <location>
        <begin position="814"/>
        <end position="879"/>
    </location>
</feature>
<organism evidence="11 12">
    <name type="scientific">Heracleum sosnowskyi</name>
    <dbReference type="NCBI Taxonomy" id="360622"/>
    <lineage>
        <taxon>Eukaryota</taxon>
        <taxon>Viridiplantae</taxon>
        <taxon>Streptophyta</taxon>
        <taxon>Embryophyta</taxon>
        <taxon>Tracheophyta</taxon>
        <taxon>Spermatophyta</taxon>
        <taxon>Magnoliopsida</taxon>
        <taxon>eudicotyledons</taxon>
        <taxon>Gunneridae</taxon>
        <taxon>Pentapetalae</taxon>
        <taxon>asterids</taxon>
        <taxon>campanulids</taxon>
        <taxon>Apiales</taxon>
        <taxon>Apiaceae</taxon>
        <taxon>Apioideae</taxon>
        <taxon>apioid superclade</taxon>
        <taxon>Tordylieae</taxon>
        <taxon>Tordyliinae</taxon>
        <taxon>Heracleum</taxon>
    </lineage>
</organism>
<dbReference type="Pfam" id="PF12169">
    <property type="entry name" value="DNA_pol3_gamma3"/>
    <property type="match status" value="1"/>
</dbReference>
<dbReference type="PANTHER" id="PTHR11669:SF63">
    <property type="entry name" value="PROTEIN STICHEL"/>
    <property type="match status" value="1"/>
</dbReference>
<keyword evidence="5" id="KW-0067">ATP-binding</keyword>
<evidence type="ECO:0000259" key="10">
    <source>
        <dbReference type="Pfam" id="PF23007"/>
    </source>
</evidence>
<dbReference type="Proteomes" id="UP001237642">
    <property type="component" value="Unassembled WGS sequence"/>
</dbReference>
<keyword evidence="12" id="KW-1185">Reference proteome</keyword>
<name>A0AAD8HNR0_9APIA</name>
<dbReference type="GO" id="GO:0006281">
    <property type="term" value="P:DNA repair"/>
    <property type="evidence" value="ECO:0007669"/>
    <property type="project" value="TreeGrafter"/>
</dbReference>
<dbReference type="GO" id="GO:0003677">
    <property type="term" value="F:DNA binding"/>
    <property type="evidence" value="ECO:0007669"/>
    <property type="project" value="InterPro"/>
</dbReference>
<dbReference type="InterPro" id="IPR054506">
    <property type="entry name" value="DnaA_N-like_STI"/>
</dbReference>
<keyword evidence="6" id="KW-0175">Coiled coil</keyword>
<dbReference type="EMBL" id="JAUIZM010000008">
    <property type="protein sequence ID" value="KAK1370554.1"/>
    <property type="molecule type" value="Genomic_DNA"/>
</dbReference>
<protein>
    <submittedName>
        <fullName evidence="11">AAA domain-containing protein</fullName>
    </submittedName>
</protein>
<evidence type="ECO:0000259" key="9">
    <source>
        <dbReference type="Pfam" id="PF22608"/>
    </source>
</evidence>
<dbReference type="NCBIfam" id="TIGR02397">
    <property type="entry name" value="dnaX_nterm"/>
    <property type="match status" value="1"/>
</dbReference>
<keyword evidence="4" id="KW-0862">Zinc</keyword>
<dbReference type="GO" id="GO:0003887">
    <property type="term" value="F:DNA-directed DNA polymerase activity"/>
    <property type="evidence" value="ECO:0007669"/>
    <property type="project" value="InterPro"/>
</dbReference>
<dbReference type="Gene3D" id="3.40.50.300">
    <property type="entry name" value="P-loop containing nucleotide triphosphate hydrolases"/>
    <property type="match status" value="1"/>
</dbReference>
<dbReference type="SUPFAM" id="SSF48019">
    <property type="entry name" value="post-AAA+ oligomerization domain-like"/>
    <property type="match status" value="1"/>
</dbReference>
<proteinExistence type="inferred from homology"/>
<dbReference type="GO" id="GO:0006261">
    <property type="term" value="P:DNA-templated DNA replication"/>
    <property type="evidence" value="ECO:0007669"/>
    <property type="project" value="TreeGrafter"/>
</dbReference>
<evidence type="ECO:0000256" key="1">
    <source>
        <dbReference type="ARBA" id="ARBA00006360"/>
    </source>
</evidence>
<dbReference type="Pfam" id="PF23007">
    <property type="entry name" value="DnaA_N-like_STI"/>
    <property type="match status" value="1"/>
</dbReference>
<dbReference type="Pfam" id="PF22608">
    <property type="entry name" value="DNAX_ATPase_lid"/>
    <property type="match status" value="1"/>
</dbReference>
<dbReference type="GO" id="GO:0003689">
    <property type="term" value="F:DNA clamp loader activity"/>
    <property type="evidence" value="ECO:0007669"/>
    <property type="project" value="TreeGrafter"/>
</dbReference>
<dbReference type="Pfam" id="PF13177">
    <property type="entry name" value="DNA_pol3_delta2"/>
    <property type="match status" value="1"/>
</dbReference>
<evidence type="ECO:0000256" key="7">
    <source>
        <dbReference type="SAM" id="MobiDB-lite"/>
    </source>
</evidence>
<evidence type="ECO:0000256" key="4">
    <source>
        <dbReference type="ARBA" id="ARBA00022833"/>
    </source>
</evidence>
<dbReference type="SUPFAM" id="SSF52540">
    <property type="entry name" value="P-loop containing nucleoside triphosphate hydrolases"/>
    <property type="match status" value="1"/>
</dbReference>
<gene>
    <name evidence="11" type="ORF">POM88_036646</name>
</gene>
<evidence type="ECO:0000259" key="8">
    <source>
        <dbReference type="Pfam" id="PF12169"/>
    </source>
</evidence>
<dbReference type="InterPro" id="IPR022754">
    <property type="entry name" value="DNA_pol_III_gamma-3"/>
</dbReference>
<evidence type="ECO:0000313" key="11">
    <source>
        <dbReference type="EMBL" id="KAK1370554.1"/>
    </source>
</evidence>
<dbReference type="Gene3D" id="1.10.8.60">
    <property type="match status" value="1"/>
</dbReference>
<comment type="similarity">
    <text evidence="1">Belongs to the DnaX/STICHEL family.</text>
</comment>
<feature type="domain" description="STICHEL DnaA-N-like alpha-beta" evidence="10">
    <location>
        <begin position="912"/>
        <end position="995"/>
    </location>
</feature>
<dbReference type="InterPro" id="IPR008921">
    <property type="entry name" value="DNA_pol3_clamp-load_cplx_C"/>
</dbReference>
<dbReference type="CDD" id="cd18137">
    <property type="entry name" value="HLD_clamp_pol_III_gamma_tau"/>
    <property type="match status" value="1"/>
</dbReference>
<evidence type="ECO:0000313" key="12">
    <source>
        <dbReference type="Proteomes" id="UP001237642"/>
    </source>
</evidence>
<dbReference type="InterPro" id="IPR027417">
    <property type="entry name" value="P-loop_NTPase"/>
</dbReference>
<feature type="compositionally biased region" description="Polar residues" evidence="7">
    <location>
        <begin position="837"/>
        <end position="850"/>
    </location>
</feature>
<reference evidence="11" key="2">
    <citation type="submission" date="2023-05" db="EMBL/GenBank/DDBJ databases">
        <authorList>
            <person name="Schelkunov M.I."/>
        </authorList>
    </citation>
    <scope>NUCLEOTIDE SEQUENCE</scope>
    <source>
        <strain evidence="11">Hsosn_3</strain>
        <tissue evidence="11">Leaf</tissue>
    </source>
</reference>
<dbReference type="GO" id="GO:0005663">
    <property type="term" value="C:DNA replication factor C complex"/>
    <property type="evidence" value="ECO:0007669"/>
    <property type="project" value="TreeGrafter"/>
</dbReference>
<dbReference type="GO" id="GO:0009360">
    <property type="term" value="C:DNA polymerase III complex"/>
    <property type="evidence" value="ECO:0007669"/>
    <property type="project" value="InterPro"/>
</dbReference>
<dbReference type="AlphaFoldDB" id="A0AAD8HNR0"/>
<keyword evidence="3" id="KW-0547">Nucleotide-binding</keyword>
<dbReference type="InterPro" id="IPR045085">
    <property type="entry name" value="HLD_clamp_pol_III_gamma_tau"/>
</dbReference>
<dbReference type="PANTHER" id="PTHR11669">
    <property type="entry name" value="REPLICATION FACTOR C / DNA POLYMERASE III GAMMA-TAU SUBUNIT"/>
    <property type="match status" value="1"/>
</dbReference>
<evidence type="ECO:0000256" key="5">
    <source>
        <dbReference type="ARBA" id="ARBA00022840"/>
    </source>
</evidence>
<dbReference type="CDD" id="cd00009">
    <property type="entry name" value="AAA"/>
    <property type="match status" value="1"/>
</dbReference>
<dbReference type="GO" id="GO:0046872">
    <property type="term" value="F:metal ion binding"/>
    <property type="evidence" value="ECO:0007669"/>
    <property type="project" value="UniProtKB-KW"/>
</dbReference>
<evidence type="ECO:0000256" key="2">
    <source>
        <dbReference type="ARBA" id="ARBA00022723"/>
    </source>
</evidence>
<evidence type="ECO:0000256" key="3">
    <source>
        <dbReference type="ARBA" id="ARBA00022741"/>
    </source>
</evidence>
<feature type="compositionally biased region" description="Acidic residues" evidence="7">
    <location>
        <begin position="136"/>
        <end position="147"/>
    </location>
</feature>